<dbReference type="InterPro" id="IPR000719">
    <property type="entry name" value="Prot_kinase_dom"/>
</dbReference>
<dbReference type="Pfam" id="PF07714">
    <property type="entry name" value="PK_Tyr_Ser-Thr"/>
    <property type="match status" value="1"/>
</dbReference>
<keyword evidence="5" id="KW-0418">Kinase</keyword>
<evidence type="ECO:0000256" key="3">
    <source>
        <dbReference type="ARBA" id="ARBA00022679"/>
    </source>
</evidence>
<evidence type="ECO:0000256" key="10">
    <source>
        <dbReference type="PROSITE-ProRule" id="PRU10141"/>
    </source>
</evidence>
<feature type="binding site" evidence="10">
    <location>
        <position position="272"/>
    </location>
    <ligand>
        <name>ATP</name>
        <dbReference type="ChEBI" id="CHEBI:30616"/>
    </ligand>
</feature>
<evidence type="ECO:0000256" key="12">
    <source>
        <dbReference type="SAM" id="SignalP"/>
    </source>
</evidence>
<feature type="chain" id="PRO_5025337663" description="non-specific serine/threonine protein kinase" evidence="12">
    <location>
        <begin position="45"/>
        <end position="526"/>
    </location>
</feature>
<dbReference type="PANTHER" id="PTHR47989">
    <property type="entry name" value="OS01G0750732 PROTEIN"/>
    <property type="match status" value="1"/>
</dbReference>
<dbReference type="InterPro" id="IPR001245">
    <property type="entry name" value="Ser-Thr/Tyr_kinase_cat_dom"/>
</dbReference>
<comment type="caution">
    <text evidence="14">The sequence shown here is derived from an EMBL/GenBank/DDBJ whole genome shotgun (WGS) entry which is preliminary data.</text>
</comment>
<evidence type="ECO:0000313" key="15">
    <source>
        <dbReference type="Proteomes" id="UP000467841"/>
    </source>
</evidence>
<dbReference type="InterPro" id="IPR017441">
    <property type="entry name" value="Protein_kinase_ATP_BS"/>
</dbReference>
<sequence length="526" mass="59245">MNGFLRLSQFVTPTMGGDLSIRRLAFTALLGLLLLLLHPKETSASTSFVGSSICQSDHLAYTKPSHQQGTLFTINGNPVDRVRFCEAIRFHKANGCILGDSFRENFCTVHYLLGRRFLEEKSVDDSREKDTESEYSHVEVSLAASGFLLFCCAVCCPCFHKERKANSHEVLPKESNSVHQVSSFEMSASCDKMPPSPFRAPPSPSRVPQSPSRYAMSPRPSRMGPLNLSMSQISAATNNFSDINQIGEGGFGIVYKGILEDGQVVAIKRAKKEHFENLRKEFKSEVDLLSKIGHRNLVKLLGYVDKGDERLIITEYVRNGTLRDHLDGTRGSILNFNQRLEIVIDVCHGLTYLHSYAERQIIHRDIKSSNILLTDSMRAKVADFGFARGGPADANQTHILTQVKGTVGYLDPEYMRTYQLTAKSDVYSFGILLVEILTGRRPVEAKRHHDEKITVRWAFDKYNEGKVLELVDPNAARERIDEKILKKMFSLAFQCAAPSRKERPDMEAVGKQLWAIRSSYLRRSME</sequence>
<evidence type="ECO:0000256" key="2">
    <source>
        <dbReference type="ARBA" id="ARBA00022527"/>
    </source>
</evidence>
<dbReference type="InterPro" id="IPR008271">
    <property type="entry name" value="Ser/Thr_kinase_AS"/>
</dbReference>
<evidence type="ECO:0000313" key="14">
    <source>
        <dbReference type="EMBL" id="CAA7013262.1"/>
    </source>
</evidence>
<dbReference type="Gene3D" id="1.10.510.10">
    <property type="entry name" value="Transferase(Phosphotransferase) domain 1"/>
    <property type="match status" value="1"/>
</dbReference>
<feature type="domain" description="Protein kinase" evidence="13">
    <location>
        <begin position="240"/>
        <end position="515"/>
    </location>
</feature>
<feature type="signal peptide" evidence="12">
    <location>
        <begin position="1"/>
        <end position="44"/>
    </location>
</feature>
<evidence type="ECO:0000256" key="8">
    <source>
        <dbReference type="ARBA" id="ARBA00048679"/>
    </source>
</evidence>
<dbReference type="SMART" id="SM00220">
    <property type="entry name" value="S_TKc"/>
    <property type="match status" value="1"/>
</dbReference>
<name>A0A6D2HDI7_9BRAS</name>
<reference evidence="14" key="1">
    <citation type="submission" date="2020-01" db="EMBL/GenBank/DDBJ databases">
        <authorList>
            <person name="Mishra B."/>
        </authorList>
    </citation>
    <scope>NUCLEOTIDE SEQUENCE [LARGE SCALE GENOMIC DNA]</scope>
</reference>
<evidence type="ECO:0000256" key="6">
    <source>
        <dbReference type="ARBA" id="ARBA00022840"/>
    </source>
</evidence>
<dbReference type="PANTHER" id="PTHR47989:SF71">
    <property type="entry name" value="PROTEIN KINASE DOMAIN-CONTAINING PROTEIN"/>
    <property type="match status" value="1"/>
</dbReference>
<dbReference type="FunFam" id="3.30.200.20:FF:000466">
    <property type="entry name" value="Putative LRR receptor-like serine/threonine-protein kinase"/>
    <property type="match status" value="1"/>
</dbReference>
<proteinExistence type="predicted"/>
<keyword evidence="3" id="KW-0808">Transferase</keyword>
<dbReference type="PROSITE" id="PS00108">
    <property type="entry name" value="PROTEIN_KINASE_ST"/>
    <property type="match status" value="1"/>
</dbReference>
<dbReference type="EMBL" id="CACVBM020000033">
    <property type="protein sequence ID" value="CAA7013262.1"/>
    <property type="molecule type" value="Genomic_DNA"/>
</dbReference>
<evidence type="ECO:0000256" key="5">
    <source>
        <dbReference type="ARBA" id="ARBA00022777"/>
    </source>
</evidence>
<evidence type="ECO:0000259" key="13">
    <source>
        <dbReference type="PROSITE" id="PS50011"/>
    </source>
</evidence>
<dbReference type="OrthoDB" id="4062651at2759"/>
<dbReference type="Gene3D" id="3.30.200.20">
    <property type="entry name" value="Phosphorylase Kinase, domain 1"/>
    <property type="match status" value="1"/>
</dbReference>
<accession>A0A6D2HDI7</accession>
<dbReference type="SUPFAM" id="SSF56112">
    <property type="entry name" value="Protein kinase-like (PK-like)"/>
    <property type="match status" value="1"/>
</dbReference>
<comment type="catalytic activity">
    <reaction evidence="8">
        <text>L-seryl-[protein] + ATP = O-phospho-L-seryl-[protein] + ADP + H(+)</text>
        <dbReference type="Rhea" id="RHEA:17989"/>
        <dbReference type="Rhea" id="RHEA-COMP:9863"/>
        <dbReference type="Rhea" id="RHEA-COMP:11604"/>
        <dbReference type="ChEBI" id="CHEBI:15378"/>
        <dbReference type="ChEBI" id="CHEBI:29999"/>
        <dbReference type="ChEBI" id="CHEBI:30616"/>
        <dbReference type="ChEBI" id="CHEBI:83421"/>
        <dbReference type="ChEBI" id="CHEBI:456216"/>
        <dbReference type="EC" id="2.7.11.1"/>
    </reaction>
</comment>
<dbReference type="InterPro" id="IPR011009">
    <property type="entry name" value="Kinase-like_dom_sf"/>
</dbReference>
<comment type="subunit">
    <text evidence="9">Interacts with calmodulin (CaM) in a Ca(2+)-dependent manner.</text>
</comment>
<dbReference type="Proteomes" id="UP000467841">
    <property type="component" value="Unassembled WGS sequence"/>
</dbReference>
<keyword evidence="4 10" id="KW-0547">Nucleotide-binding</keyword>
<evidence type="ECO:0000256" key="7">
    <source>
        <dbReference type="ARBA" id="ARBA00047899"/>
    </source>
</evidence>
<keyword evidence="12" id="KW-0732">Signal</keyword>
<organism evidence="14 15">
    <name type="scientific">Microthlaspi erraticum</name>
    <dbReference type="NCBI Taxonomy" id="1685480"/>
    <lineage>
        <taxon>Eukaryota</taxon>
        <taxon>Viridiplantae</taxon>
        <taxon>Streptophyta</taxon>
        <taxon>Embryophyta</taxon>
        <taxon>Tracheophyta</taxon>
        <taxon>Spermatophyta</taxon>
        <taxon>Magnoliopsida</taxon>
        <taxon>eudicotyledons</taxon>
        <taxon>Gunneridae</taxon>
        <taxon>Pentapetalae</taxon>
        <taxon>rosids</taxon>
        <taxon>malvids</taxon>
        <taxon>Brassicales</taxon>
        <taxon>Brassicaceae</taxon>
        <taxon>Coluteocarpeae</taxon>
        <taxon>Microthlaspi</taxon>
    </lineage>
</organism>
<protein>
    <recommendedName>
        <fullName evidence="1">non-specific serine/threonine protein kinase</fullName>
        <ecNumber evidence="1">2.7.11.1</ecNumber>
    </recommendedName>
</protein>
<dbReference type="CDD" id="cd14066">
    <property type="entry name" value="STKc_IRAK"/>
    <property type="match status" value="1"/>
</dbReference>
<dbReference type="PROSITE" id="PS50011">
    <property type="entry name" value="PROTEIN_KINASE_DOM"/>
    <property type="match status" value="1"/>
</dbReference>
<dbReference type="FunFam" id="1.10.510.10:FF:000300">
    <property type="entry name" value="Calmodulin-binding receptor-like cytoplasmic kinase 3"/>
    <property type="match status" value="1"/>
</dbReference>
<comment type="catalytic activity">
    <reaction evidence="7">
        <text>L-threonyl-[protein] + ATP = O-phospho-L-threonyl-[protein] + ADP + H(+)</text>
        <dbReference type="Rhea" id="RHEA:46608"/>
        <dbReference type="Rhea" id="RHEA-COMP:11060"/>
        <dbReference type="Rhea" id="RHEA-COMP:11605"/>
        <dbReference type="ChEBI" id="CHEBI:15378"/>
        <dbReference type="ChEBI" id="CHEBI:30013"/>
        <dbReference type="ChEBI" id="CHEBI:30616"/>
        <dbReference type="ChEBI" id="CHEBI:61977"/>
        <dbReference type="ChEBI" id="CHEBI:456216"/>
        <dbReference type="EC" id="2.7.11.1"/>
    </reaction>
</comment>
<evidence type="ECO:0000256" key="11">
    <source>
        <dbReference type="SAM" id="MobiDB-lite"/>
    </source>
</evidence>
<evidence type="ECO:0000256" key="9">
    <source>
        <dbReference type="ARBA" id="ARBA00066160"/>
    </source>
</evidence>
<feature type="region of interest" description="Disordered" evidence="11">
    <location>
        <begin position="188"/>
        <end position="220"/>
    </location>
</feature>
<dbReference type="GO" id="GO:0004674">
    <property type="term" value="F:protein serine/threonine kinase activity"/>
    <property type="evidence" value="ECO:0007669"/>
    <property type="project" value="UniProtKB-KW"/>
</dbReference>
<gene>
    <name evidence="14" type="ORF">MERR_LOCUS496</name>
</gene>
<dbReference type="AlphaFoldDB" id="A0A6D2HDI7"/>
<dbReference type="PROSITE" id="PS00107">
    <property type="entry name" value="PROTEIN_KINASE_ATP"/>
    <property type="match status" value="1"/>
</dbReference>
<evidence type="ECO:0000256" key="4">
    <source>
        <dbReference type="ARBA" id="ARBA00022741"/>
    </source>
</evidence>
<dbReference type="EC" id="2.7.11.1" evidence="1"/>
<keyword evidence="6 10" id="KW-0067">ATP-binding</keyword>
<keyword evidence="15" id="KW-1185">Reference proteome</keyword>
<keyword evidence="2" id="KW-0723">Serine/threonine-protein kinase</keyword>
<evidence type="ECO:0000256" key="1">
    <source>
        <dbReference type="ARBA" id="ARBA00012513"/>
    </source>
</evidence>
<dbReference type="GO" id="GO:0005524">
    <property type="term" value="F:ATP binding"/>
    <property type="evidence" value="ECO:0007669"/>
    <property type="project" value="UniProtKB-UniRule"/>
</dbReference>
<feature type="compositionally biased region" description="Pro residues" evidence="11">
    <location>
        <begin position="194"/>
        <end position="205"/>
    </location>
</feature>